<name>A0A550CSI3_9AGAR</name>
<keyword evidence="4 9" id="KW-0812">Transmembrane</keyword>
<dbReference type="GO" id="GO:0046513">
    <property type="term" value="P:ceramide biosynthetic process"/>
    <property type="evidence" value="ECO:0007669"/>
    <property type="project" value="InterPro"/>
</dbReference>
<keyword evidence="13" id="KW-1185">Reference proteome</keyword>
<feature type="domain" description="TLC" evidence="11">
    <location>
        <begin position="129"/>
        <end position="348"/>
    </location>
</feature>
<sequence>MAKLESSSPPGPVVFHRKPDHHARASWFMKWAVDPVAAFKVLLVPIVGYAAYEAVGCVAPLSSPNPFASFLVVQHRIPGSPDDDPRYQKDVRDFVLIAYYIVFWSFCRIVLAGRAFPAIARHFGLKKEAKVERFGEQGYAMCYFSASGILGLKVMSQLPIWWYQTEHFWLEYPHWDMIPELKQFYLMQAAHWLHELLIMVLGFEKPRKDYYELVVHHAVTLWLIGWSYLVNMTPMGVAVFVSMDVPDVFLALTKLLNYLQMDRLKIGVFVVFFAIWTYFRHWLNLVMLYSIWTEFELVPEIHRRWNPPTGAWLTWWMQWQMFGPIMMLQLLNLLWYGLMWRILYRAIMTSEARDDRSDDEDEVEELAKKK</sequence>
<dbReference type="OrthoDB" id="3053196at2759"/>
<dbReference type="PANTHER" id="PTHR12560:SF11">
    <property type="entry name" value="CERAMIDE SYNTHASE LAC1-RELATED"/>
    <property type="match status" value="1"/>
</dbReference>
<evidence type="ECO:0000256" key="10">
    <source>
        <dbReference type="SAM" id="Phobius"/>
    </source>
</evidence>
<evidence type="ECO:0000313" key="13">
    <source>
        <dbReference type="Proteomes" id="UP000320762"/>
    </source>
</evidence>
<evidence type="ECO:0000256" key="1">
    <source>
        <dbReference type="ARBA" id="ARBA00004477"/>
    </source>
</evidence>
<keyword evidence="8" id="KW-0325">Glycoprotein</keyword>
<evidence type="ECO:0000256" key="5">
    <source>
        <dbReference type="ARBA" id="ARBA00022824"/>
    </source>
</evidence>
<dbReference type="InterPro" id="IPR016439">
    <property type="entry name" value="Lag1/Lac1-like"/>
</dbReference>
<dbReference type="Pfam" id="PF03798">
    <property type="entry name" value="TRAM_LAG1_CLN8"/>
    <property type="match status" value="1"/>
</dbReference>
<dbReference type="Proteomes" id="UP000320762">
    <property type="component" value="Unassembled WGS sequence"/>
</dbReference>
<dbReference type="GO" id="GO:0005789">
    <property type="term" value="C:endoplasmic reticulum membrane"/>
    <property type="evidence" value="ECO:0007669"/>
    <property type="project" value="UniProtKB-SubCell"/>
</dbReference>
<gene>
    <name evidence="12" type="ORF">BD626DRAFT_626157</name>
</gene>
<keyword evidence="7 9" id="KW-0472">Membrane</keyword>
<keyword evidence="6 10" id="KW-1133">Transmembrane helix</keyword>
<evidence type="ECO:0000256" key="6">
    <source>
        <dbReference type="ARBA" id="ARBA00022989"/>
    </source>
</evidence>
<evidence type="ECO:0000256" key="2">
    <source>
        <dbReference type="ARBA" id="ARBA00009808"/>
    </source>
</evidence>
<comment type="subcellular location">
    <subcellularLocation>
        <location evidence="1">Endoplasmic reticulum membrane</location>
        <topology evidence="1">Multi-pass membrane protein</topology>
    </subcellularLocation>
</comment>
<evidence type="ECO:0000256" key="9">
    <source>
        <dbReference type="PROSITE-ProRule" id="PRU00205"/>
    </source>
</evidence>
<organism evidence="12 13">
    <name type="scientific">Schizophyllum amplum</name>
    <dbReference type="NCBI Taxonomy" id="97359"/>
    <lineage>
        <taxon>Eukaryota</taxon>
        <taxon>Fungi</taxon>
        <taxon>Dikarya</taxon>
        <taxon>Basidiomycota</taxon>
        <taxon>Agaricomycotina</taxon>
        <taxon>Agaricomycetes</taxon>
        <taxon>Agaricomycetidae</taxon>
        <taxon>Agaricales</taxon>
        <taxon>Schizophyllaceae</taxon>
        <taxon>Schizophyllum</taxon>
    </lineage>
</organism>
<protein>
    <submittedName>
        <fullName evidence="12">TLC domain-containing protein</fullName>
    </submittedName>
</protein>
<comment type="caution">
    <text evidence="12">The sequence shown here is derived from an EMBL/GenBank/DDBJ whole genome shotgun (WGS) entry which is preliminary data.</text>
</comment>
<evidence type="ECO:0000313" key="12">
    <source>
        <dbReference type="EMBL" id="TRM67743.1"/>
    </source>
</evidence>
<feature type="transmembrane region" description="Helical" evidence="10">
    <location>
        <begin position="268"/>
        <end position="292"/>
    </location>
</feature>
<feature type="transmembrane region" description="Helical" evidence="10">
    <location>
        <begin position="141"/>
        <end position="163"/>
    </location>
</feature>
<evidence type="ECO:0000256" key="8">
    <source>
        <dbReference type="ARBA" id="ARBA00023180"/>
    </source>
</evidence>
<evidence type="ECO:0000256" key="7">
    <source>
        <dbReference type="ARBA" id="ARBA00023136"/>
    </source>
</evidence>
<dbReference type="GO" id="GO:0050291">
    <property type="term" value="F:sphingosine N-acyltransferase activity"/>
    <property type="evidence" value="ECO:0007669"/>
    <property type="project" value="InterPro"/>
</dbReference>
<keyword evidence="5" id="KW-0256">Endoplasmic reticulum</keyword>
<evidence type="ECO:0000256" key="3">
    <source>
        <dbReference type="ARBA" id="ARBA00022679"/>
    </source>
</evidence>
<comment type="similarity">
    <text evidence="2">Belongs to the sphingosine N-acyltransferase family.</text>
</comment>
<dbReference type="SMART" id="SM00724">
    <property type="entry name" value="TLC"/>
    <property type="match status" value="1"/>
</dbReference>
<dbReference type="STRING" id="97359.A0A550CSI3"/>
<dbReference type="PROSITE" id="PS50922">
    <property type="entry name" value="TLC"/>
    <property type="match status" value="1"/>
</dbReference>
<feature type="transmembrane region" description="Helical" evidence="10">
    <location>
        <begin position="312"/>
        <end position="338"/>
    </location>
</feature>
<accession>A0A550CSI3</accession>
<proteinExistence type="inferred from homology"/>
<feature type="transmembrane region" description="Helical" evidence="10">
    <location>
        <begin position="97"/>
        <end position="120"/>
    </location>
</feature>
<reference evidence="12 13" key="1">
    <citation type="journal article" date="2019" name="New Phytol.">
        <title>Comparative genomics reveals unique wood-decay strategies and fruiting body development in the Schizophyllaceae.</title>
        <authorList>
            <person name="Almasi E."/>
            <person name="Sahu N."/>
            <person name="Krizsan K."/>
            <person name="Balint B."/>
            <person name="Kovacs G.M."/>
            <person name="Kiss B."/>
            <person name="Cseklye J."/>
            <person name="Drula E."/>
            <person name="Henrissat B."/>
            <person name="Nagy I."/>
            <person name="Chovatia M."/>
            <person name="Adam C."/>
            <person name="LaButti K."/>
            <person name="Lipzen A."/>
            <person name="Riley R."/>
            <person name="Grigoriev I.V."/>
            <person name="Nagy L.G."/>
        </authorList>
    </citation>
    <scope>NUCLEOTIDE SEQUENCE [LARGE SCALE GENOMIC DNA]</scope>
    <source>
        <strain evidence="12 13">NL-1724</strain>
    </source>
</reference>
<evidence type="ECO:0000259" key="11">
    <source>
        <dbReference type="PROSITE" id="PS50922"/>
    </source>
</evidence>
<evidence type="ECO:0000256" key="4">
    <source>
        <dbReference type="ARBA" id="ARBA00022692"/>
    </source>
</evidence>
<dbReference type="AlphaFoldDB" id="A0A550CSI3"/>
<dbReference type="InterPro" id="IPR006634">
    <property type="entry name" value="TLC-dom"/>
</dbReference>
<keyword evidence="3" id="KW-0808">Transferase</keyword>
<dbReference type="PIRSF" id="PIRSF005225">
    <property type="entry name" value="LAG1_LAC1"/>
    <property type="match status" value="1"/>
</dbReference>
<dbReference type="PANTHER" id="PTHR12560">
    <property type="entry name" value="LONGEVITY ASSURANCE FACTOR 1 LAG1"/>
    <property type="match status" value="1"/>
</dbReference>
<dbReference type="EMBL" id="VDMD01000002">
    <property type="protein sequence ID" value="TRM67743.1"/>
    <property type="molecule type" value="Genomic_DNA"/>
</dbReference>